<dbReference type="AlphaFoldDB" id="A0AAN9AEU3"/>
<feature type="non-terminal residue" evidence="1">
    <location>
        <position position="1"/>
    </location>
</feature>
<name>A0AAN9AEU3_HALRR</name>
<evidence type="ECO:0000313" key="2">
    <source>
        <dbReference type="Proteomes" id="UP001381693"/>
    </source>
</evidence>
<proteinExistence type="predicted"/>
<protein>
    <submittedName>
        <fullName evidence="1">Uncharacterized protein</fullName>
    </submittedName>
</protein>
<accession>A0AAN9AEU3</accession>
<organism evidence="1 2">
    <name type="scientific">Halocaridina rubra</name>
    <name type="common">Hawaiian red shrimp</name>
    <dbReference type="NCBI Taxonomy" id="373956"/>
    <lineage>
        <taxon>Eukaryota</taxon>
        <taxon>Metazoa</taxon>
        <taxon>Ecdysozoa</taxon>
        <taxon>Arthropoda</taxon>
        <taxon>Crustacea</taxon>
        <taxon>Multicrustacea</taxon>
        <taxon>Malacostraca</taxon>
        <taxon>Eumalacostraca</taxon>
        <taxon>Eucarida</taxon>
        <taxon>Decapoda</taxon>
        <taxon>Pleocyemata</taxon>
        <taxon>Caridea</taxon>
        <taxon>Atyoidea</taxon>
        <taxon>Atyidae</taxon>
        <taxon>Halocaridina</taxon>
    </lineage>
</organism>
<dbReference type="Proteomes" id="UP001381693">
    <property type="component" value="Unassembled WGS sequence"/>
</dbReference>
<comment type="caution">
    <text evidence="1">The sequence shown here is derived from an EMBL/GenBank/DDBJ whole genome shotgun (WGS) entry which is preliminary data.</text>
</comment>
<gene>
    <name evidence="1" type="ORF">SK128_011131</name>
</gene>
<dbReference type="EMBL" id="JAXCGZ010002445">
    <property type="protein sequence ID" value="KAK7083890.1"/>
    <property type="molecule type" value="Genomic_DNA"/>
</dbReference>
<evidence type="ECO:0000313" key="1">
    <source>
        <dbReference type="EMBL" id="KAK7083890.1"/>
    </source>
</evidence>
<sequence length="59" mass="6829">VTSLRHRPNNHYTPTLTYTLLEELWLHIIERCWSDDPVLRPSSPAVSDHLIALYLSSIS</sequence>
<reference evidence="1 2" key="1">
    <citation type="submission" date="2023-11" db="EMBL/GenBank/DDBJ databases">
        <title>Halocaridina rubra genome assembly.</title>
        <authorList>
            <person name="Smith C."/>
        </authorList>
    </citation>
    <scope>NUCLEOTIDE SEQUENCE [LARGE SCALE GENOMIC DNA]</scope>
    <source>
        <strain evidence="1">EP-1</strain>
        <tissue evidence="1">Whole</tissue>
    </source>
</reference>
<keyword evidence="2" id="KW-1185">Reference proteome</keyword>